<dbReference type="EMBL" id="QNRR01000009">
    <property type="protein sequence ID" value="RBP39617.1"/>
    <property type="molecule type" value="Genomic_DNA"/>
</dbReference>
<evidence type="ECO:0000313" key="2">
    <source>
        <dbReference type="Proteomes" id="UP000253426"/>
    </source>
</evidence>
<accession>A0A366HBI0</accession>
<dbReference type="AlphaFoldDB" id="A0A366HBI0"/>
<proteinExistence type="predicted"/>
<protein>
    <submittedName>
        <fullName evidence="1">Uncharacterized protein</fullName>
    </submittedName>
</protein>
<name>A0A366HBI0_9BACT</name>
<organism evidence="1 2">
    <name type="scientific">Roseimicrobium gellanilyticum</name>
    <dbReference type="NCBI Taxonomy" id="748857"/>
    <lineage>
        <taxon>Bacteria</taxon>
        <taxon>Pseudomonadati</taxon>
        <taxon>Verrucomicrobiota</taxon>
        <taxon>Verrucomicrobiia</taxon>
        <taxon>Verrucomicrobiales</taxon>
        <taxon>Verrucomicrobiaceae</taxon>
        <taxon>Roseimicrobium</taxon>
    </lineage>
</organism>
<dbReference type="Proteomes" id="UP000253426">
    <property type="component" value="Unassembled WGS sequence"/>
</dbReference>
<reference evidence="1 2" key="1">
    <citation type="submission" date="2018-06" db="EMBL/GenBank/DDBJ databases">
        <title>Genomic Encyclopedia of Type Strains, Phase IV (KMG-IV): sequencing the most valuable type-strain genomes for metagenomic binning, comparative biology and taxonomic classification.</title>
        <authorList>
            <person name="Goeker M."/>
        </authorList>
    </citation>
    <scope>NUCLEOTIDE SEQUENCE [LARGE SCALE GENOMIC DNA]</scope>
    <source>
        <strain evidence="1 2">DSM 25532</strain>
    </source>
</reference>
<comment type="caution">
    <text evidence="1">The sequence shown here is derived from an EMBL/GenBank/DDBJ whole genome shotgun (WGS) entry which is preliminary data.</text>
</comment>
<sequence>MGYHMGGGAVLGLSDPTVTAAGSDARFVTFKCESNTGPVRFYYIEKKPGEEGEVSGPFSADEYAQVENAKMLPPHSWTARP</sequence>
<gene>
    <name evidence="1" type="ORF">DES53_10944</name>
</gene>
<keyword evidence="2" id="KW-1185">Reference proteome</keyword>
<evidence type="ECO:0000313" key="1">
    <source>
        <dbReference type="EMBL" id="RBP39617.1"/>
    </source>
</evidence>